<sequence length="76" mass="8545">MEPPRIRAVDRMDDSMSAQGELDSKEAERDGHRFVWTTGKRRPQRCGQVAAEGVTEASCREGDWKPMDVDDAIPRG</sequence>
<keyword evidence="3" id="KW-1185">Reference proteome</keyword>
<feature type="region of interest" description="Disordered" evidence="1">
    <location>
        <begin position="1"/>
        <end position="29"/>
    </location>
</feature>
<comment type="caution">
    <text evidence="2">The sequence shown here is derived from an EMBL/GenBank/DDBJ whole genome shotgun (WGS) entry which is preliminary data.</text>
</comment>
<accession>A0A2N4U4N1</accession>
<dbReference type="Proteomes" id="UP000234190">
    <property type="component" value="Unassembled WGS sequence"/>
</dbReference>
<gene>
    <name evidence="2" type="ORF">CR159_09960</name>
</gene>
<dbReference type="RefSeq" id="WP_102073825.1">
    <property type="nucleotide sequence ID" value="NZ_PDNW01000007.1"/>
</dbReference>
<evidence type="ECO:0000256" key="1">
    <source>
        <dbReference type="SAM" id="MobiDB-lite"/>
    </source>
</evidence>
<protein>
    <submittedName>
        <fullName evidence="2">Uncharacterized protein</fullName>
    </submittedName>
</protein>
<dbReference type="EMBL" id="PDNW01000007">
    <property type="protein sequence ID" value="PLC49963.1"/>
    <property type="molecule type" value="Genomic_DNA"/>
</dbReference>
<reference evidence="2 3" key="1">
    <citation type="submission" date="2017-10" db="EMBL/GenBank/DDBJ databases">
        <title>Two draft genome sequences of Pusillimonas sp. strains isolated from a nitrate- and radionuclide-contaminated groundwater in Russia.</title>
        <authorList>
            <person name="Grouzdev D.S."/>
            <person name="Tourova T.P."/>
            <person name="Goeva M.A."/>
            <person name="Babich T.L."/>
            <person name="Sokolova D.S."/>
            <person name="Abdullin R."/>
            <person name="Poltaraus A.B."/>
            <person name="Toshchakov S.V."/>
            <person name="Nazina T.N."/>
        </authorList>
    </citation>
    <scope>NUCLEOTIDE SEQUENCE [LARGE SCALE GENOMIC DNA]</scope>
    <source>
        <strain evidence="2 3">JR1/69-3-13</strain>
    </source>
</reference>
<evidence type="ECO:0000313" key="3">
    <source>
        <dbReference type="Proteomes" id="UP000234190"/>
    </source>
</evidence>
<evidence type="ECO:0000313" key="2">
    <source>
        <dbReference type="EMBL" id="PLC49963.1"/>
    </source>
</evidence>
<name>A0A2N4U4N1_9BURK</name>
<feature type="compositionally biased region" description="Basic and acidic residues" evidence="1">
    <location>
        <begin position="1"/>
        <end position="14"/>
    </location>
</feature>
<dbReference type="AlphaFoldDB" id="A0A2N4U4N1"/>
<organism evidence="2 3">
    <name type="scientific">Pollutimonas subterranea</name>
    <dbReference type="NCBI Taxonomy" id="2045210"/>
    <lineage>
        <taxon>Bacteria</taxon>
        <taxon>Pseudomonadati</taxon>
        <taxon>Pseudomonadota</taxon>
        <taxon>Betaproteobacteria</taxon>
        <taxon>Burkholderiales</taxon>
        <taxon>Alcaligenaceae</taxon>
        <taxon>Pollutimonas</taxon>
    </lineage>
</organism>
<proteinExistence type="predicted"/>